<dbReference type="PROSITE" id="PS50977">
    <property type="entry name" value="HTH_TETR_2"/>
    <property type="match status" value="1"/>
</dbReference>
<dbReference type="Gene3D" id="1.10.357.10">
    <property type="entry name" value="Tetracycline Repressor, domain 2"/>
    <property type="match status" value="1"/>
</dbReference>
<dbReference type="GO" id="GO:0000976">
    <property type="term" value="F:transcription cis-regulatory region binding"/>
    <property type="evidence" value="ECO:0007669"/>
    <property type="project" value="TreeGrafter"/>
</dbReference>
<organism evidence="6 7">
    <name type="scientific">Gordonia desulfuricans</name>
    <dbReference type="NCBI Taxonomy" id="89051"/>
    <lineage>
        <taxon>Bacteria</taxon>
        <taxon>Bacillati</taxon>
        <taxon>Actinomycetota</taxon>
        <taxon>Actinomycetes</taxon>
        <taxon>Mycobacteriales</taxon>
        <taxon>Gordoniaceae</taxon>
        <taxon>Gordonia</taxon>
    </lineage>
</organism>
<evidence type="ECO:0000256" key="3">
    <source>
        <dbReference type="ARBA" id="ARBA00023163"/>
    </source>
</evidence>
<feature type="domain" description="HTH tetR-type" evidence="5">
    <location>
        <begin position="6"/>
        <end position="66"/>
    </location>
</feature>
<evidence type="ECO:0000313" key="6">
    <source>
        <dbReference type="EMBL" id="NDK91668.1"/>
    </source>
</evidence>
<gene>
    <name evidence="6" type="ORF">GYA93_19120</name>
</gene>
<keyword evidence="1" id="KW-0805">Transcription regulation</keyword>
<name>A0A7K3LTT1_9ACTN</name>
<dbReference type="AlphaFoldDB" id="A0A7K3LTT1"/>
<dbReference type="InterPro" id="IPR050109">
    <property type="entry name" value="HTH-type_TetR-like_transc_reg"/>
</dbReference>
<dbReference type="Pfam" id="PF00440">
    <property type="entry name" value="TetR_N"/>
    <property type="match status" value="1"/>
</dbReference>
<dbReference type="PANTHER" id="PTHR30055">
    <property type="entry name" value="HTH-TYPE TRANSCRIPTIONAL REGULATOR RUTR"/>
    <property type="match status" value="1"/>
</dbReference>
<dbReference type="InterPro" id="IPR009057">
    <property type="entry name" value="Homeodomain-like_sf"/>
</dbReference>
<dbReference type="RefSeq" id="WP_083534218.1">
    <property type="nucleotide sequence ID" value="NZ_JAADZU010000078.1"/>
</dbReference>
<reference evidence="6 7" key="1">
    <citation type="submission" date="2020-01" db="EMBL/GenBank/DDBJ databases">
        <title>Investigation of new actinobacteria for the biodesulphurisation of diesel fuel.</title>
        <authorList>
            <person name="Athi Narayanan S.M."/>
        </authorList>
    </citation>
    <scope>NUCLEOTIDE SEQUENCE [LARGE SCALE GENOMIC DNA]</scope>
    <source>
        <strain evidence="6 7">213E</strain>
    </source>
</reference>
<evidence type="ECO:0000256" key="1">
    <source>
        <dbReference type="ARBA" id="ARBA00023015"/>
    </source>
</evidence>
<comment type="caution">
    <text evidence="6">The sequence shown here is derived from an EMBL/GenBank/DDBJ whole genome shotgun (WGS) entry which is preliminary data.</text>
</comment>
<dbReference type="GO" id="GO:0003700">
    <property type="term" value="F:DNA-binding transcription factor activity"/>
    <property type="evidence" value="ECO:0007669"/>
    <property type="project" value="TreeGrafter"/>
</dbReference>
<evidence type="ECO:0000256" key="2">
    <source>
        <dbReference type="ARBA" id="ARBA00023125"/>
    </source>
</evidence>
<evidence type="ECO:0000259" key="5">
    <source>
        <dbReference type="PROSITE" id="PS50977"/>
    </source>
</evidence>
<accession>A0A7K3LTT1</accession>
<keyword evidence="2 4" id="KW-0238">DNA-binding</keyword>
<protein>
    <submittedName>
        <fullName evidence="6">TetR/AcrR family transcriptional regulator</fullName>
    </submittedName>
</protein>
<evidence type="ECO:0000313" key="7">
    <source>
        <dbReference type="Proteomes" id="UP000466307"/>
    </source>
</evidence>
<keyword evidence="7" id="KW-1185">Reference proteome</keyword>
<evidence type="ECO:0000256" key="4">
    <source>
        <dbReference type="PROSITE-ProRule" id="PRU00335"/>
    </source>
</evidence>
<sequence>MSSPLSARRSQIIACAVNLANTGGASALSMRALAAALNVRPMTLYYYVPNKAVLLNLIVAEVAEQIAWTSAPESPRDELVSHALDVYQALATNSWIPDVLRASTQAGAPPILVAEPFIASARGLGFAEADAVGLWRATWFLISSQLQSLGINAGTTPTVQAPASAEMAGLAVYVRALIDGMIITTLNSERAEICDLKEGLNPRRKLLHPDVGCQSCSYSRGDPAKPPF</sequence>
<dbReference type="InterPro" id="IPR001647">
    <property type="entry name" value="HTH_TetR"/>
</dbReference>
<feature type="DNA-binding region" description="H-T-H motif" evidence="4">
    <location>
        <begin position="29"/>
        <end position="48"/>
    </location>
</feature>
<proteinExistence type="predicted"/>
<keyword evidence="3" id="KW-0804">Transcription</keyword>
<dbReference type="EMBL" id="JAADZU010000078">
    <property type="protein sequence ID" value="NDK91668.1"/>
    <property type="molecule type" value="Genomic_DNA"/>
</dbReference>
<dbReference type="SUPFAM" id="SSF46689">
    <property type="entry name" value="Homeodomain-like"/>
    <property type="match status" value="1"/>
</dbReference>
<dbReference type="Proteomes" id="UP000466307">
    <property type="component" value="Unassembled WGS sequence"/>
</dbReference>
<dbReference type="PANTHER" id="PTHR30055:SF151">
    <property type="entry name" value="TRANSCRIPTIONAL REGULATORY PROTEIN"/>
    <property type="match status" value="1"/>
</dbReference>